<organism evidence="11 12">
    <name type="scientific">Clostridium vincentii</name>
    <dbReference type="NCBI Taxonomy" id="52704"/>
    <lineage>
        <taxon>Bacteria</taxon>
        <taxon>Bacillati</taxon>
        <taxon>Bacillota</taxon>
        <taxon>Clostridia</taxon>
        <taxon>Eubacteriales</taxon>
        <taxon>Clostridiaceae</taxon>
        <taxon>Clostridium</taxon>
    </lineage>
</organism>
<evidence type="ECO:0000256" key="6">
    <source>
        <dbReference type="ARBA" id="ARBA00022764"/>
    </source>
</evidence>
<protein>
    <recommendedName>
        <fullName evidence="9">D-galactose/methyl-galactoside binding periplasmic protein MglB</fullName>
    </recommendedName>
</protein>
<dbReference type="PANTHER" id="PTHR30036:SF2">
    <property type="entry name" value="D-GALACTOSE_METHYL-GALACTOSIDE BINDING PERIPLASMIC PROTEIN MGLB"/>
    <property type="match status" value="1"/>
</dbReference>
<dbReference type="Gene3D" id="3.40.50.2300">
    <property type="match status" value="2"/>
</dbReference>
<dbReference type="PROSITE" id="PS51257">
    <property type="entry name" value="PROKAR_LIPOPROTEIN"/>
    <property type="match status" value="1"/>
</dbReference>
<evidence type="ECO:0000256" key="4">
    <source>
        <dbReference type="ARBA" id="ARBA00022723"/>
    </source>
</evidence>
<proteinExistence type="predicted"/>
<evidence type="ECO:0000256" key="5">
    <source>
        <dbReference type="ARBA" id="ARBA00022729"/>
    </source>
</evidence>
<evidence type="ECO:0000256" key="2">
    <source>
        <dbReference type="ARBA" id="ARBA00022448"/>
    </source>
</evidence>
<dbReference type="InterPro" id="IPR028082">
    <property type="entry name" value="Peripla_BP_I"/>
</dbReference>
<dbReference type="RefSeq" id="WP_106060760.1">
    <property type="nucleotide sequence ID" value="NZ_PVXQ01000038.1"/>
</dbReference>
<evidence type="ECO:0000256" key="7">
    <source>
        <dbReference type="ARBA" id="ARBA00022837"/>
    </source>
</evidence>
<dbReference type="SUPFAM" id="SSF53822">
    <property type="entry name" value="Periplasmic binding protein-like I"/>
    <property type="match status" value="1"/>
</dbReference>
<dbReference type="EMBL" id="PVXQ01000038">
    <property type="protein sequence ID" value="PRR81004.1"/>
    <property type="molecule type" value="Genomic_DNA"/>
</dbReference>
<evidence type="ECO:0000256" key="3">
    <source>
        <dbReference type="ARBA" id="ARBA00022597"/>
    </source>
</evidence>
<dbReference type="CDD" id="cd01539">
    <property type="entry name" value="PBP1_GGBP"/>
    <property type="match status" value="1"/>
</dbReference>
<accession>A0A2T0BAV3</accession>
<dbReference type="AlphaFoldDB" id="A0A2T0BAV3"/>
<reference evidence="11 12" key="1">
    <citation type="submission" date="2018-03" db="EMBL/GenBank/DDBJ databases">
        <title>Genome sequence of Clostridium vincentii DSM 10228.</title>
        <authorList>
            <person name="Poehlein A."/>
            <person name="Daniel R."/>
        </authorList>
    </citation>
    <scope>NUCLEOTIDE SEQUENCE [LARGE SCALE GENOMIC DNA]</scope>
    <source>
        <strain evidence="11 12">DSM 10228</strain>
    </source>
</reference>
<dbReference type="InterPro" id="IPR050555">
    <property type="entry name" value="Bact_Solute-Bind_Prot2"/>
</dbReference>
<keyword evidence="3" id="KW-0762">Sugar transport</keyword>
<evidence type="ECO:0000259" key="10">
    <source>
        <dbReference type="Pfam" id="PF13407"/>
    </source>
</evidence>
<dbReference type="Pfam" id="PF13407">
    <property type="entry name" value="Peripla_BP_4"/>
    <property type="match status" value="1"/>
</dbReference>
<evidence type="ECO:0000256" key="9">
    <source>
        <dbReference type="ARBA" id="ARBA00034344"/>
    </source>
</evidence>
<keyword evidence="4" id="KW-0479">Metal-binding</keyword>
<keyword evidence="12" id="KW-1185">Reference proteome</keyword>
<feature type="domain" description="Periplasmic binding protein" evidence="10">
    <location>
        <begin position="43"/>
        <end position="323"/>
    </location>
</feature>
<sequence length="349" mass="38571">MKKIKNILTVTMVVVIITSILSGCGKKIIESSSKVVEGRPAKVGVLVNRGKVNFIPLIVENLERIQKENPNKVKFFVLDANENQAEQDEYIDKLLKEGVDLILLSISDITASERVINKIKEYNVPVIFFNREPVITDTIKSYEKAFYVGSDPKEIGTMQGEILVDAWNSRKAVIDRNGDNIMQYIILQGFKDNFETIGRTKYSVFAINNAGINTQELASSISNWDKELARQAVAAFLLSQGNKIDVIIANNDGMAEGAIEALQTYGYNLGDKARTIPVVGADGTPAAQELIKRGFMEGTVVQDAKAMAEAIYTIGMNLVSGKKPLEETQYKVDDTGVSIRIPLKKYVNN</sequence>
<keyword evidence="5" id="KW-0732">Signal</keyword>
<dbReference type="InterPro" id="IPR044085">
    <property type="entry name" value="MglB-like_PBP1"/>
</dbReference>
<gene>
    <name evidence="11" type="primary">mglB_4</name>
    <name evidence="11" type="ORF">CLVI_28420</name>
</gene>
<keyword evidence="2" id="KW-0813">Transport</keyword>
<evidence type="ECO:0000313" key="11">
    <source>
        <dbReference type="EMBL" id="PRR81004.1"/>
    </source>
</evidence>
<comment type="caution">
    <text evidence="11">The sequence shown here is derived from an EMBL/GenBank/DDBJ whole genome shotgun (WGS) entry which is preliminary data.</text>
</comment>
<keyword evidence="7" id="KW-0106">Calcium</keyword>
<dbReference type="Proteomes" id="UP000239471">
    <property type="component" value="Unassembled WGS sequence"/>
</dbReference>
<evidence type="ECO:0000313" key="12">
    <source>
        <dbReference type="Proteomes" id="UP000239471"/>
    </source>
</evidence>
<keyword evidence="6" id="KW-0574">Periplasm</keyword>
<evidence type="ECO:0000256" key="8">
    <source>
        <dbReference type="ARBA" id="ARBA00034323"/>
    </source>
</evidence>
<dbReference type="PANTHER" id="PTHR30036">
    <property type="entry name" value="D-XYLOSE-BINDING PERIPLASMIC PROTEIN"/>
    <property type="match status" value="1"/>
</dbReference>
<evidence type="ECO:0000256" key="1">
    <source>
        <dbReference type="ARBA" id="ARBA00004196"/>
    </source>
</evidence>
<dbReference type="GO" id="GO:0030288">
    <property type="term" value="C:outer membrane-bounded periplasmic space"/>
    <property type="evidence" value="ECO:0007669"/>
    <property type="project" value="TreeGrafter"/>
</dbReference>
<name>A0A2T0BAV3_9CLOT</name>
<comment type="subcellular location">
    <subcellularLocation>
        <location evidence="1">Cell envelope</location>
    </subcellularLocation>
</comment>
<dbReference type="InterPro" id="IPR025997">
    <property type="entry name" value="SBP_2_dom"/>
</dbReference>
<comment type="subunit">
    <text evidence="8">The ABC transporter complex is composed of one ATP-binding protein (MglA), two transmembrane proteins (MglC) and a solute-binding protein (MglB).</text>
</comment>
<dbReference type="GO" id="GO:0030246">
    <property type="term" value="F:carbohydrate binding"/>
    <property type="evidence" value="ECO:0007669"/>
    <property type="project" value="InterPro"/>
</dbReference>
<dbReference type="GO" id="GO:0046872">
    <property type="term" value="F:metal ion binding"/>
    <property type="evidence" value="ECO:0007669"/>
    <property type="project" value="UniProtKB-KW"/>
</dbReference>
<dbReference type="OrthoDB" id="9769193at2"/>